<dbReference type="AlphaFoldDB" id="A0A7D9ILM4"/>
<evidence type="ECO:0000256" key="2">
    <source>
        <dbReference type="ARBA" id="ARBA00022527"/>
    </source>
</evidence>
<dbReference type="Proteomes" id="UP001152795">
    <property type="component" value="Unassembled WGS sequence"/>
</dbReference>
<keyword evidence="16" id="KW-0396">Initiation factor</keyword>
<keyword evidence="7" id="KW-0067">ATP-binding</keyword>
<dbReference type="InterPro" id="IPR017441">
    <property type="entry name" value="Protein_kinase_ATP_BS"/>
</dbReference>
<dbReference type="EC" id="2.7.11.1" evidence="1"/>
<keyword evidence="9" id="KW-0325">Glycoprotein</keyword>
<feature type="domain" description="Protein kinase" evidence="15">
    <location>
        <begin position="502"/>
        <end position="921"/>
    </location>
</feature>
<proteinExistence type="predicted"/>
<dbReference type="Gene3D" id="2.130.10.10">
    <property type="entry name" value="YVTN repeat-like/Quinoprotein amine dehydrogenase"/>
    <property type="match status" value="1"/>
</dbReference>
<dbReference type="EMBL" id="CACRXK020006117">
    <property type="protein sequence ID" value="CAB4008420.1"/>
    <property type="molecule type" value="Genomic_DNA"/>
</dbReference>
<evidence type="ECO:0000256" key="6">
    <source>
        <dbReference type="ARBA" id="ARBA00022777"/>
    </source>
</evidence>
<dbReference type="PANTHER" id="PTHR11042:SF91">
    <property type="entry name" value="EUKARYOTIC TRANSLATION INITIATION FACTOR 2-ALPHA KINASE"/>
    <property type="match status" value="1"/>
</dbReference>
<evidence type="ECO:0000256" key="8">
    <source>
        <dbReference type="ARBA" id="ARBA00022845"/>
    </source>
</evidence>
<dbReference type="GO" id="GO:0005737">
    <property type="term" value="C:cytoplasm"/>
    <property type="evidence" value="ECO:0007669"/>
    <property type="project" value="TreeGrafter"/>
</dbReference>
<dbReference type="Pfam" id="PF00069">
    <property type="entry name" value="Pkinase"/>
    <property type="match status" value="2"/>
</dbReference>
<comment type="caution">
    <text evidence="16">The sequence shown here is derived from an EMBL/GenBank/DDBJ whole genome shotgun (WGS) entry which is preliminary data.</text>
</comment>
<reference evidence="16" key="1">
    <citation type="submission" date="2020-04" db="EMBL/GenBank/DDBJ databases">
        <authorList>
            <person name="Alioto T."/>
            <person name="Alioto T."/>
            <person name="Gomez Garrido J."/>
        </authorList>
    </citation>
    <scope>NUCLEOTIDE SEQUENCE</scope>
    <source>
        <strain evidence="16">A484AB</strain>
    </source>
</reference>
<dbReference type="Gene3D" id="3.30.200.20">
    <property type="entry name" value="Phosphorylase Kinase, domain 1"/>
    <property type="match status" value="1"/>
</dbReference>
<evidence type="ECO:0000256" key="10">
    <source>
        <dbReference type="ARBA" id="ARBA00023230"/>
    </source>
</evidence>
<dbReference type="InterPro" id="IPR050339">
    <property type="entry name" value="CC_SR_Kinase"/>
</dbReference>
<organism evidence="16 17">
    <name type="scientific">Paramuricea clavata</name>
    <name type="common">Red gorgonian</name>
    <name type="synonym">Violescent sea-whip</name>
    <dbReference type="NCBI Taxonomy" id="317549"/>
    <lineage>
        <taxon>Eukaryota</taxon>
        <taxon>Metazoa</taxon>
        <taxon>Cnidaria</taxon>
        <taxon>Anthozoa</taxon>
        <taxon>Octocorallia</taxon>
        <taxon>Malacalcyonacea</taxon>
        <taxon>Plexauridae</taxon>
        <taxon>Paramuricea</taxon>
    </lineage>
</organism>
<evidence type="ECO:0000256" key="4">
    <source>
        <dbReference type="ARBA" id="ARBA00022679"/>
    </source>
</evidence>
<keyword evidence="4" id="KW-0808">Transferase</keyword>
<dbReference type="GO" id="GO:0006986">
    <property type="term" value="P:response to unfolded protein"/>
    <property type="evidence" value="ECO:0007669"/>
    <property type="project" value="UniProtKB-KW"/>
</dbReference>
<dbReference type="PROSITE" id="PS00107">
    <property type="entry name" value="PROTEIN_KINASE_ATP"/>
    <property type="match status" value="1"/>
</dbReference>
<keyword evidence="14" id="KW-0732">Signal</keyword>
<keyword evidence="5" id="KW-0547">Nucleotide-binding</keyword>
<accession>A0A7D9ILM4</accession>
<dbReference type="Gene3D" id="1.10.510.10">
    <property type="entry name" value="Transferase(Phosphotransferase) domain 1"/>
    <property type="match status" value="1"/>
</dbReference>
<evidence type="ECO:0000313" key="16">
    <source>
        <dbReference type="EMBL" id="CAB4008420.1"/>
    </source>
</evidence>
<keyword evidence="16" id="KW-0648">Protein biosynthesis</keyword>
<dbReference type="GO" id="GO:0005634">
    <property type="term" value="C:nucleus"/>
    <property type="evidence" value="ECO:0007669"/>
    <property type="project" value="TreeGrafter"/>
</dbReference>
<evidence type="ECO:0000256" key="12">
    <source>
        <dbReference type="ARBA" id="ARBA00046288"/>
    </source>
</evidence>
<comment type="subcellular location">
    <subcellularLocation>
        <location evidence="12">Endomembrane system</location>
        <topology evidence="12">Single-pass type I membrane protein</topology>
    </subcellularLocation>
</comment>
<dbReference type="GO" id="GO:0004694">
    <property type="term" value="F:eukaryotic translation initiation factor 2alpha kinase activity"/>
    <property type="evidence" value="ECO:0007669"/>
    <property type="project" value="TreeGrafter"/>
</dbReference>
<evidence type="ECO:0000256" key="3">
    <source>
        <dbReference type="ARBA" id="ARBA00022553"/>
    </source>
</evidence>
<dbReference type="InterPro" id="IPR000719">
    <property type="entry name" value="Prot_kinase_dom"/>
</dbReference>
<keyword evidence="2" id="KW-0723">Serine/threonine-protein kinase</keyword>
<dbReference type="SMART" id="SM00564">
    <property type="entry name" value="PQQ"/>
    <property type="match status" value="2"/>
</dbReference>
<dbReference type="InterPro" id="IPR011047">
    <property type="entry name" value="Quinoprotein_ADH-like_sf"/>
</dbReference>
<name>A0A7D9ILM4_PARCT</name>
<keyword evidence="6 16" id="KW-0418">Kinase</keyword>
<keyword evidence="8" id="KW-0810">Translation regulation</keyword>
<keyword evidence="10" id="KW-0834">Unfolded protein response</keyword>
<dbReference type="SUPFAM" id="SSF50998">
    <property type="entry name" value="Quinoprotein alcohol dehydrogenase-like"/>
    <property type="match status" value="1"/>
</dbReference>
<dbReference type="SUPFAM" id="SSF56112">
    <property type="entry name" value="Protein kinase-like (PK-like)"/>
    <property type="match status" value="1"/>
</dbReference>
<keyword evidence="17" id="KW-1185">Reference proteome</keyword>
<dbReference type="PROSITE" id="PS50011">
    <property type="entry name" value="PROTEIN_KINASE_DOM"/>
    <property type="match status" value="1"/>
</dbReference>
<feature type="compositionally biased region" description="Low complexity" evidence="13">
    <location>
        <begin position="693"/>
        <end position="708"/>
    </location>
</feature>
<dbReference type="InterPro" id="IPR011009">
    <property type="entry name" value="Kinase-like_dom_sf"/>
</dbReference>
<dbReference type="SMART" id="SM00220">
    <property type="entry name" value="S_TKc"/>
    <property type="match status" value="1"/>
</dbReference>
<dbReference type="InterPro" id="IPR018391">
    <property type="entry name" value="PQQ_b-propeller_rpt"/>
</dbReference>
<feature type="signal peptide" evidence="14">
    <location>
        <begin position="1"/>
        <end position="28"/>
    </location>
</feature>
<protein>
    <recommendedName>
        <fullName evidence="1">non-specific serine/threonine protein kinase</fullName>
        <ecNumber evidence="1">2.7.11.1</ecNumber>
    </recommendedName>
    <alternativeName>
        <fullName evidence="11">PRKR-like endoplasmic reticulum kinase</fullName>
    </alternativeName>
</protein>
<gene>
    <name evidence="16" type="ORF">PACLA_8A051725</name>
</gene>
<evidence type="ECO:0000256" key="5">
    <source>
        <dbReference type="ARBA" id="ARBA00022741"/>
    </source>
</evidence>
<evidence type="ECO:0000259" key="15">
    <source>
        <dbReference type="PROSITE" id="PS50011"/>
    </source>
</evidence>
<evidence type="ECO:0000256" key="7">
    <source>
        <dbReference type="ARBA" id="ARBA00022840"/>
    </source>
</evidence>
<keyword evidence="3" id="KW-0597">Phosphoprotein</keyword>
<evidence type="ECO:0000256" key="13">
    <source>
        <dbReference type="SAM" id="MobiDB-lite"/>
    </source>
</evidence>
<evidence type="ECO:0000313" key="17">
    <source>
        <dbReference type="Proteomes" id="UP001152795"/>
    </source>
</evidence>
<sequence length="943" mass="105779">MKKYECRSFASSFCSLLTVLTATTVSNGVENVGESGNSLVLSDRFTESLVIVGTLDGKVRGLDPVKNGMIRWSVALSDEPLLSSSLNSVQMMKEFTGFRLIPSLDGGLYVQSSQDSIEPMPLNADTLLSSSFKLNDGIGLVGGKHFQQMGIDPETGKVIYSCSDDGCDSSGSDSLRDILVLKRTQKTVRAVSERTGAERWNFSVGQHKLSLLNAHSDITRQREDGKIKQDIQVSIPEGIVAVVDKSESEGENIVWKQQFDTPVAAVWLVHNGVLEELDLLKIAVPPKSLNQNNEMPLMYYIGSHGDQRYIHLSDKMEDAVRIAIEKMMSQSTNQDQAVAEHPMRRIVWKPYLATSASRTPAIVGKTELAVRQPLDYPFDNGNYYYGQLPTMNGDECLNNNTNAEGNSEQGFLMKLKKSISRWWREFLIFIFTFGFFARQIFKYWRLKHSALERNNLILNLPCGDLEVEVRRKSEADNKAVQSPSPMTVQSPDNFVSRYQLDFEHETCLGSGAFGLVFQARNKLDDCQYAVKRIRLPNNQKARNKVMREVKVLATLEHPGIVRYYNSWCEEPPVEWLREWDDKLRGDSKCPTINTIPSYTSPSSDEDVQLQEMSLNDQLSDYERNVDFTQSRQRHDTITVENEDGFNGSTSGLHEGTDSSFGVEFEAETFERSVANNNGNKINDDSSGVVFQHSSATQDDSFTSSSSESGENKVEAQPLGKARFPLHLLYIQMQLCRKDSLKDWLNANTSNRNFSHSIDIFRQLVVAVDYIHQKGHIHRDLKPSNILFALDGTVKVGDFGLVAACHTSSDEDSGFDELTHSSNQNLTGQVGTQLYASPEQEAGTNYCFRADIFSLGIIFFELFHIFSTQMERLKTLTAVRKRNVPETFSKDLPLQSELALWLLAESPSDRPSAQAISTSRVFSELLNRLTPSQPTTTSETTHNP</sequence>
<dbReference type="FunFam" id="1.10.510.10:FF:000251">
    <property type="entry name" value="eukaryotic translation initiation factor 2-alpha kinase 3"/>
    <property type="match status" value="1"/>
</dbReference>
<evidence type="ECO:0000256" key="14">
    <source>
        <dbReference type="SAM" id="SignalP"/>
    </source>
</evidence>
<evidence type="ECO:0000256" key="1">
    <source>
        <dbReference type="ARBA" id="ARBA00012513"/>
    </source>
</evidence>
<evidence type="ECO:0000256" key="9">
    <source>
        <dbReference type="ARBA" id="ARBA00023180"/>
    </source>
</evidence>
<feature type="region of interest" description="Disordered" evidence="13">
    <location>
        <begin position="693"/>
        <end position="715"/>
    </location>
</feature>
<dbReference type="GO" id="GO:0005524">
    <property type="term" value="F:ATP binding"/>
    <property type="evidence" value="ECO:0007669"/>
    <property type="project" value="UniProtKB-UniRule"/>
</dbReference>
<evidence type="ECO:0000256" key="11">
    <source>
        <dbReference type="ARBA" id="ARBA00041500"/>
    </source>
</evidence>
<dbReference type="PANTHER" id="PTHR11042">
    <property type="entry name" value="EUKARYOTIC TRANSLATION INITIATION FACTOR 2-ALPHA KINASE EIF2-ALPHA KINASE -RELATED"/>
    <property type="match status" value="1"/>
</dbReference>
<dbReference type="InterPro" id="IPR015943">
    <property type="entry name" value="WD40/YVTN_repeat-like_dom_sf"/>
</dbReference>
<dbReference type="GO" id="GO:0012505">
    <property type="term" value="C:endomembrane system"/>
    <property type="evidence" value="ECO:0007669"/>
    <property type="project" value="UniProtKB-SubCell"/>
</dbReference>
<dbReference type="GO" id="GO:0003743">
    <property type="term" value="F:translation initiation factor activity"/>
    <property type="evidence" value="ECO:0007669"/>
    <property type="project" value="UniProtKB-KW"/>
</dbReference>
<feature type="chain" id="PRO_5043445084" description="non-specific serine/threonine protein kinase" evidence="14">
    <location>
        <begin position="29"/>
        <end position="943"/>
    </location>
</feature>
<dbReference type="OrthoDB" id="341578at2759"/>